<dbReference type="WBParaSite" id="MCU_000532-RA">
    <property type="protein sequence ID" value="MCU_000532-RA"/>
    <property type="gene ID" value="MCU_000532"/>
</dbReference>
<accession>A0A5K3EII3</accession>
<reference evidence="1" key="1">
    <citation type="submission" date="2019-11" db="UniProtKB">
        <authorList>
            <consortium name="WormBaseParasite"/>
        </authorList>
    </citation>
    <scope>IDENTIFICATION</scope>
</reference>
<dbReference type="AlphaFoldDB" id="A0A5K3EII3"/>
<evidence type="ECO:0000313" key="1">
    <source>
        <dbReference type="WBParaSite" id="MCU_000532-RA"/>
    </source>
</evidence>
<name>A0A5K3EII3_MESCO</name>
<protein>
    <submittedName>
        <fullName evidence="1">Secreted protein</fullName>
    </submittedName>
</protein>
<organism evidence="1">
    <name type="scientific">Mesocestoides corti</name>
    <name type="common">Flatworm</name>
    <dbReference type="NCBI Taxonomy" id="53468"/>
    <lineage>
        <taxon>Eukaryota</taxon>
        <taxon>Metazoa</taxon>
        <taxon>Spiralia</taxon>
        <taxon>Lophotrochozoa</taxon>
        <taxon>Platyhelminthes</taxon>
        <taxon>Cestoda</taxon>
        <taxon>Eucestoda</taxon>
        <taxon>Cyclophyllidea</taxon>
        <taxon>Mesocestoididae</taxon>
        <taxon>Mesocestoides</taxon>
    </lineage>
</organism>
<proteinExistence type="predicted"/>
<sequence>MPGSVIVHHIGLSVARVIPMATTWILTDFNINLCSTPPRSFSHHQKGILLIVLATLLRRKLHPSNHHEDLSLK</sequence>